<keyword evidence="4" id="KW-1185">Reference proteome</keyword>
<comment type="caution">
    <text evidence="3">The sequence shown here is derived from an EMBL/GenBank/DDBJ whole genome shotgun (WGS) entry which is preliminary data.</text>
</comment>
<dbReference type="PROSITE" id="PS00028">
    <property type="entry name" value="ZINC_FINGER_C2H2_1"/>
    <property type="match status" value="1"/>
</dbReference>
<dbReference type="PANTHER" id="PTHR21354:SF0">
    <property type="entry name" value="ZINC FINGER PROTEIN 511"/>
    <property type="match status" value="1"/>
</dbReference>
<feature type="domain" description="C2H2-type" evidence="2">
    <location>
        <begin position="176"/>
        <end position="199"/>
    </location>
</feature>
<name>A0A8J4V9T5_9MYCE</name>
<dbReference type="SMART" id="SM00355">
    <property type="entry name" value="ZnF_C2H2"/>
    <property type="match status" value="3"/>
</dbReference>
<dbReference type="AlphaFoldDB" id="A0A8J4V9T5"/>
<evidence type="ECO:0000259" key="2">
    <source>
        <dbReference type="PROSITE" id="PS00028"/>
    </source>
</evidence>
<proteinExistence type="predicted"/>
<sequence>MTSPSHVNRSNKYDFTLALSKDPSSSIPSQQQGIPLQRVSHVYHTDHAFFNDGNSDRKNTLLKQKCIYDTPPQPSPSSVNQAVTTSSSSNMDSGSNSDNSRENNTEKKIFMSCECGKGFYSMLEYENHYYSIHKNHCTICKNKSFPNNKLLECHLLETHDTRMFDLLSLKRKMFECLVEGCERRFWTDHTRRLHLIDYHKYPNTFTFHTKKRLKEMYDFRQENTKEKEKDIDQITMDLDDTI</sequence>
<dbReference type="Proteomes" id="UP000695562">
    <property type="component" value="Unassembled WGS sequence"/>
</dbReference>
<feature type="compositionally biased region" description="Polar residues" evidence="1">
    <location>
        <begin position="76"/>
        <end position="85"/>
    </location>
</feature>
<evidence type="ECO:0000313" key="3">
    <source>
        <dbReference type="EMBL" id="KAF2076454.1"/>
    </source>
</evidence>
<gene>
    <name evidence="3" type="ORF">CYY_002257</name>
</gene>
<organism evidence="3 4">
    <name type="scientific">Polysphondylium violaceum</name>
    <dbReference type="NCBI Taxonomy" id="133409"/>
    <lineage>
        <taxon>Eukaryota</taxon>
        <taxon>Amoebozoa</taxon>
        <taxon>Evosea</taxon>
        <taxon>Eumycetozoa</taxon>
        <taxon>Dictyostelia</taxon>
        <taxon>Dictyosteliales</taxon>
        <taxon>Dictyosteliaceae</taxon>
        <taxon>Polysphondylium</taxon>
    </lineage>
</organism>
<dbReference type="EMBL" id="AJWJ01000060">
    <property type="protein sequence ID" value="KAF2076454.1"/>
    <property type="molecule type" value="Genomic_DNA"/>
</dbReference>
<evidence type="ECO:0000313" key="4">
    <source>
        <dbReference type="Proteomes" id="UP000695562"/>
    </source>
</evidence>
<dbReference type="InterPro" id="IPR013087">
    <property type="entry name" value="Znf_C2H2_type"/>
</dbReference>
<accession>A0A8J4V9T5</accession>
<dbReference type="OrthoDB" id="21016at2759"/>
<evidence type="ECO:0000256" key="1">
    <source>
        <dbReference type="SAM" id="MobiDB-lite"/>
    </source>
</evidence>
<feature type="region of interest" description="Disordered" evidence="1">
    <location>
        <begin position="67"/>
        <end position="103"/>
    </location>
</feature>
<protein>
    <recommendedName>
        <fullName evidence="2">C2H2-type domain-containing protein</fullName>
    </recommendedName>
</protein>
<feature type="compositionally biased region" description="Low complexity" evidence="1">
    <location>
        <begin position="86"/>
        <end position="98"/>
    </location>
</feature>
<dbReference type="InterPro" id="IPR039258">
    <property type="entry name" value="ZNF511"/>
</dbReference>
<dbReference type="PANTHER" id="PTHR21354">
    <property type="entry name" value="ZINC FINGER PROTEIN 511"/>
    <property type="match status" value="1"/>
</dbReference>
<reference evidence="3" key="1">
    <citation type="submission" date="2020-01" db="EMBL/GenBank/DDBJ databases">
        <title>Development of genomics and gene disruption for Polysphondylium violaceum indicates a role for the polyketide synthase stlB in stalk morphogenesis.</title>
        <authorList>
            <person name="Narita B."/>
            <person name="Kawabe Y."/>
            <person name="Kin K."/>
            <person name="Saito T."/>
            <person name="Gibbs R."/>
            <person name="Kuspa A."/>
            <person name="Muzny D."/>
            <person name="Queller D."/>
            <person name="Richards S."/>
            <person name="Strassman J."/>
            <person name="Sucgang R."/>
            <person name="Worley K."/>
            <person name="Schaap P."/>
        </authorList>
    </citation>
    <scope>NUCLEOTIDE SEQUENCE</scope>
    <source>
        <strain evidence="3">QSvi11</strain>
    </source>
</reference>